<dbReference type="GO" id="GO:0005524">
    <property type="term" value="F:ATP binding"/>
    <property type="evidence" value="ECO:0007669"/>
    <property type="project" value="InterPro"/>
</dbReference>
<organism evidence="2 3">
    <name type="scientific">Pandoraea apista</name>
    <dbReference type="NCBI Taxonomy" id="93218"/>
    <lineage>
        <taxon>Bacteria</taxon>
        <taxon>Pseudomonadati</taxon>
        <taxon>Pseudomonadota</taxon>
        <taxon>Betaproteobacteria</taxon>
        <taxon>Burkholderiales</taxon>
        <taxon>Burkholderiaceae</taxon>
        <taxon>Pandoraea</taxon>
    </lineage>
</organism>
<feature type="domain" description="ATPase AAA-type core" evidence="1">
    <location>
        <begin position="347"/>
        <end position="462"/>
    </location>
</feature>
<evidence type="ECO:0000313" key="3">
    <source>
        <dbReference type="Proteomes" id="UP000364291"/>
    </source>
</evidence>
<dbReference type="Gene3D" id="3.40.50.300">
    <property type="entry name" value="P-loop containing nucleotide triphosphate hydrolases"/>
    <property type="match status" value="1"/>
</dbReference>
<name>A0A0G4JLA8_9BURK</name>
<dbReference type="PANTHER" id="PTHR46411:SF2">
    <property type="entry name" value="AAA+ ATPASE DOMAIN-CONTAINING PROTEIN"/>
    <property type="match status" value="1"/>
</dbReference>
<evidence type="ECO:0000313" key="2">
    <source>
        <dbReference type="EMBL" id="VVG73731.1"/>
    </source>
</evidence>
<accession>A0A0G4JLA8</accession>
<dbReference type="Proteomes" id="UP000364291">
    <property type="component" value="Unassembled WGS sequence"/>
</dbReference>
<dbReference type="EMBL" id="CABPSX010000012">
    <property type="protein sequence ID" value="VVG73731.1"/>
    <property type="molecule type" value="Genomic_DNA"/>
</dbReference>
<dbReference type="AlphaFoldDB" id="A0A0G4JLA8"/>
<sequence>MDFEIPESLIHPLMQLIGADSPLGKQLTAYGVCRGNMMVSSEWFDAKSLNTLYVLSKTQNERALMFQMLALDNVYNAPQARQIPDLDKLVPGLVAYLSRDVIDGWVYQRHRDGALLPWLVRRLRYVEPEQGSPYVVMDMLANTMQSANSNLTEQRLRRSGMTTSLVFTREDIANRTIPELLAEFGFYKECAEFKHEYEQHAQRFLRVQRAFGAQFVLRRAAFSVDPKGATELIRVVEGVTAKCVNDEERLERNFEMVCDADFWRKAQIDRGFETIPLHCYVHVFHLDWHRNLWVHVQNMTEYEYQPALRDKLVLPAHHHDLIDILTSNMDVMMPDFVPGKSGGATILCQGAPGLGKTLTAEIYSEVVGKPLYRVHSGQLGTTAASVGATLMSILRRAMRWNAILLLDEADVYIRRRDNDLEHNAIVAEFLRSLEYFHGLLFMTTNRIGDVDDAILSRCIATIHYEIPCEADARRLWRMQAEQVGADLDDALIEWLATCYSHASGRDIKELMKLASRYCKVKDMPYTEDVFKLCGLFRGYEG</sequence>
<dbReference type="GO" id="GO:0016887">
    <property type="term" value="F:ATP hydrolysis activity"/>
    <property type="evidence" value="ECO:0007669"/>
    <property type="project" value="InterPro"/>
</dbReference>
<gene>
    <name evidence="2" type="ORF">PAP18089_04740</name>
</gene>
<dbReference type="PANTHER" id="PTHR46411">
    <property type="entry name" value="FAMILY ATPASE, PUTATIVE-RELATED"/>
    <property type="match status" value="1"/>
</dbReference>
<dbReference type="InterPro" id="IPR003959">
    <property type="entry name" value="ATPase_AAA_core"/>
</dbReference>
<dbReference type="GeneID" id="47014901"/>
<protein>
    <submittedName>
        <fullName evidence="2">ATPase AAA</fullName>
    </submittedName>
</protein>
<dbReference type="RefSeq" id="WP_048629514.1">
    <property type="nucleotide sequence ID" value="NZ_CABPSX010000012.1"/>
</dbReference>
<dbReference type="InterPro" id="IPR027417">
    <property type="entry name" value="P-loop_NTPase"/>
</dbReference>
<evidence type="ECO:0000259" key="1">
    <source>
        <dbReference type="Pfam" id="PF00004"/>
    </source>
</evidence>
<dbReference type="STRING" id="93218.XM39_20860"/>
<reference evidence="2 3" key="1">
    <citation type="submission" date="2019-08" db="EMBL/GenBank/DDBJ databases">
        <authorList>
            <person name="Peeters C."/>
        </authorList>
    </citation>
    <scope>NUCLEOTIDE SEQUENCE [LARGE SCALE GENOMIC DNA]</scope>
    <source>
        <strain evidence="2 3">LMG 18089</strain>
    </source>
</reference>
<dbReference type="Pfam" id="PF00004">
    <property type="entry name" value="AAA"/>
    <property type="match status" value="1"/>
</dbReference>
<dbReference type="OrthoDB" id="9809379at2"/>
<dbReference type="SUPFAM" id="SSF52540">
    <property type="entry name" value="P-loop containing nucleoside triphosphate hydrolases"/>
    <property type="match status" value="1"/>
</dbReference>
<proteinExistence type="predicted"/>